<dbReference type="InParanoid" id="M0ZPT7"/>
<dbReference type="EnsemblPlants" id="PGSC0003DMT400005392">
    <property type="protein sequence ID" value="PGSC0003DMT400005392"/>
    <property type="gene ID" value="PGSC0003DMG400002105"/>
</dbReference>
<reference evidence="2" key="2">
    <citation type="submission" date="2015-06" db="UniProtKB">
        <authorList>
            <consortium name="EnsemblPlants"/>
        </authorList>
    </citation>
    <scope>IDENTIFICATION</scope>
    <source>
        <strain evidence="2">DM1-3 516 R44</strain>
    </source>
</reference>
<feature type="region of interest" description="Disordered" evidence="1">
    <location>
        <begin position="1"/>
        <end position="49"/>
    </location>
</feature>
<reference evidence="3" key="1">
    <citation type="journal article" date="2011" name="Nature">
        <title>Genome sequence and analysis of the tuber crop potato.</title>
        <authorList>
            <consortium name="The Potato Genome Sequencing Consortium"/>
        </authorList>
    </citation>
    <scope>NUCLEOTIDE SEQUENCE [LARGE SCALE GENOMIC DNA]</scope>
    <source>
        <strain evidence="3">cv. DM1-3 516 R44</strain>
    </source>
</reference>
<keyword evidence="3" id="KW-1185">Reference proteome</keyword>
<dbReference type="Gramene" id="PGSC0003DMT400005392">
    <property type="protein sequence ID" value="PGSC0003DMT400005392"/>
    <property type="gene ID" value="PGSC0003DMG400002105"/>
</dbReference>
<dbReference type="AlphaFoldDB" id="M0ZPT7"/>
<dbReference type="HOGENOM" id="CLU_2008006_0_0_1"/>
<dbReference type="Proteomes" id="UP000011115">
    <property type="component" value="Unassembled WGS sequence"/>
</dbReference>
<dbReference type="PaxDb" id="4113-PGSC0003DMT400005392"/>
<protein>
    <submittedName>
        <fullName evidence="2">Uncharacterized protein</fullName>
    </submittedName>
</protein>
<evidence type="ECO:0000256" key="1">
    <source>
        <dbReference type="SAM" id="MobiDB-lite"/>
    </source>
</evidence>
<sequence length="124" mass="14126">MSMSRLTTEEKEDDEQEQEEDDEEEEEQQQWKNSKREGKDEMIQEASSMTTTQSFIGVASSSNIKCSFVHAKNKKSKQLSHSKNRYTTTNCFFKTYIDNASVVPEYENKIVGTIKGFGIPAGLP</sequence>
<name>M0ZPT7_SOLTU</name>
<accession>M0ZPT7</accession>
<evidence type="ECO:0000313" key="3">
    <source>
        <dbReference type="Proteomes" id="UP000011115"/>
    </source>
</evidence>
<evidence type="ECO:0000313" key="2">
    <source>
        <dbReference type="EnsemblPlants" id="PGSC0003DMT400005392"/>
    </source>
</evidence>
<proteinExistence type="predicted"/>
<organism evidence="2 3">
    <name type="scientific">Solanum tuberosum</name>
    <name type="common">Potato</name>
    <dbReference type="NCBI Taxonomy" id="4113"/>
    <lineage>
        <taxon>Eukaryota</taxon>
        <taxon>Viridiplantae</taxon>
        <taxon>Streptophyta</taxon>
        <taxon>Embryophyta</taxon>
        <taxon>Tracheophyta</taxon>
        <taxon>Spermatophyta</taxon>
        <taxon>Magnoliopsida</taxon>
        <taxon>eudicotyledons</taxon>
        <taxon>Gunneridae</taxon>
        <taxon>Pentapetalae</taxon>
        <taxon>asterids</taxon>
        <taxon>lamiids</taxon>
        <taxon>Solanales</taxon>
        <taxon>Solanaceae</taxon>
        <taxon>Solanoideae</taxon>
        <taxon>Solaneae</taxon>
        <taxon>Solanum</taxon>
    </lineage>
</organism>
<feature type="compositionally biased region" description="Acidic residues" evidence="1">
    <location>
        <begin position="10"/>
        <end position="28"/>
    </location>
</feature>